<accession>B4GPR3</accession>
<keyword evidence="2" id="KW-1185">Reference proteome</keyword>
<proteinExistence type="predicted"/>
<organism evidence="2">
    <name type="scientific">Drosophila persimilis</name>
    <name type="common">Fruit fly</name>
    <dbReference type="NCBI Taxonomy" id="7234"/>
    <lineage>
        <taxon>Eukaryota</taxon>
        <taxon>Metazoa</taxon>
        <taxon>Ecdysozoa</taxon>
        <taxon>Arthropoda</taxon>
        <taxon>Hexapoda</taxon>
        <taxon>Insecta</taxon>
        <taxon>Pterygota</taxon>
        <taxon>Neoptera</taxon>
        <taxon>Endopterygota</taxon>
        <taxon>Diptera</taxon>
        <taxon>Brachycera</taxon>
        <taxon>Muscomorpha</taxon>
        <taxon>Ephydroidea</taxon>
        <taxon>Drosophilidae</taxon>
        <taxon>Drosophila</taxon>
        <taxon>Sophophora</taxon>
    </lineage>
</organism>
<evidence type="ECO:0000313" key="2">
    <source>
        <dbReference type="Proteomes" id="UP000008744"/>
    </source>
</evidence>
<name>B4GPR3_DROPE</name>
<evidence type="ECO:0000313" key="1">
    <source>
        <dbReference type="EMBL" id="EDW39585.1"/>
    </source>
</evidence>
<dbReference type="OMA" id="MFLTPLN"/>
<dbReference type="AlphaFoldDB" id="B4GPR3"/>
<sequence length="51" mass="5194">MPPPMIDAAACLAAASDSACVRVGSAAANWLLLERLMFLTPLNGTTCSSPS</sequence>
<protein>
    <submittedName>
        <fullName evidence="1">GL15361</fullName>
    </submittedName>
</protein>
<dbReference type="HOGENOM" id="CLU_3108616_0_0_1"/>
<gene>
    <name evidence="1" type="primary">Dper\GL15361</name>
    <name evidence="1" type="ORF">Dper_GL15361</name>
</gene>
<reference evidence="1 2" key="1">
    <citation type="journal article" date="2007" name="Nature">
        <title>Evolution of genes and genomes on the Drosophila phylogeny.</title>
        <authorList>
            <consortium name="Drosophila 12 Genomes Consortium"/>
            <person name="Clark A.G."/>
            <person name="Eisen M.B."/>
            <person name="Smith D.R."/>
            <person name="Bergman C.M."/>
            <person name="Oliver B."/>
            <person name="Markow T.A."/>
            <person name="Kaufman T.C."/>
            <person name="Kellis M."/>
            <person name="Gelbart W."/>
            <person name="Iyer V.N."/>
            <person name="Pollard D.A."/>
            <person name="Sackton T.B."/>
            <person name="Larracuente A.M."/>
            <person name="Singh N.D."/>
            <person name="Abad J.P."/>
            <person name="Abt D.N."/>
            <person name="Adryan B."/>
            <person name="Aguade M."/>
            <person name="Akashi H."/>
            <person name="Anderson W.W."/>
            <person name="Aquadro C.F."/>
            <person name="Ardell D.H."/>
            <person name="Arguello R."/>
            <person name="Artieri C.G."/>
            <person name="Barbash D.A."/>
            <person name="Barker D."/>
            <person name="Barsanti P."/>
            <person name="Batterham P."/>
            <person name="Batzoglou S."/>
            <person name="Begun D."/>
            <person name="Bhutkar A."/>
            <person name="Blanco E."/>
            <person name="Bosak S.A."/>
            <person name="Bradley R.K."/>
            <person name="Brand A.D."/>
            <person name="Brent M.R."/>
            <person name="Brooks A.N."/>
            <person name="Brown R.H."/>
            <person name="Butlin R.K."/>
            <person name="Caggese C."/>
            <person name="Calvi B.R."/>
            <person name="Bernardo de Carvalho A."/>
            <person name="Caspi A."/>
            <person name="Castrezana S."/>
            <person name="Celniker S.E."/>
            <person name="Chang J.L."/>
            <person name="Chapple C."/>
            <person name="Chatterji S."/>
            <person name="Chinwalla A."/>
            <person name="Civetta A."/>
            <person name="Clifton S.W."/>
            <person name="Comeron J.M."/>
            <person name="Costello J.C."/>
            <person name="Coyne J.A."/>
            <person name="Daub J."/>
            <person name="David R.G."/>
            <person name="Delcher A.L."/>
            <person name="Delehaunty K."/>
            <person name="Do C.B."/>
            <person name="Ebling H."/>
            <person name="Edwards K."/>
            <person name="Eickbush T."/>
            <person name="Evans J.D."/>
            <person name="Filipski A."/>
            <person name="Findeiss S."/>
            <person name="Freyhult E."/>
            <person name="Fulton L."/>
            <person name="Fulton R."/>
            <person name="Garcia A.C."/>
            <person name="Gardiner A."/>
            <person name="Garfield D.A."/>
            <person name="Garvin B.E."/>
            <person name="Gibson G."/>
            <person name="Gilbert D."/>
            <person name="Gnerre S."/>
            <person name="Godfrey J."/>
            <person name="Good R."/>
            <person name="Gotea V."/>
            <person name="Gravely B."/>
            <person name="Greenberg A.J."/>
            <person name="Griffiths-Jones S."/>
            <person name="Gross S."/>
            <person name="Guigo R."/>
            <person name="Gustafson E.A."/>
            <person name="Haerty W."/>
            <person name="Hahn M.W."/>
            <person name="Halligan D.L."/>
            <person name="Halpern A.L."/>
            <person name="Halter G.M."/>
            <person name="Han M.V."/>
            <person name="Heger A."/>
            <person name="Hillier L."/>
            <person name="Hinrichs A.S."/>
            <person name="Holmes I."/>
            <person name="Hoskins R.A."/>
            <person name="Hubisz M.J."/>
            <person name="Hultmark D."/>
            <person name="Huntley M.A."/>
            <person name="Jaffe D.B."/>
            <person name="Jagadeeshan S."/>
            <person name="Jeck W.R."/>
            <person name="Johnson J."/>
            <person name="Jones C.D."/>
            <person name="Jordan W.C."/>
            <person name="Karpen G.H."/>
            <person name="Kataoka E."/>
            <person name="Keightley P.D."/>
            <person name="Kheradpour P."/>
            <person name="Kirkness E.F."/>
            <person name="Koerich L.B."/>
            <person name="Kristiansen K."/>
            <person name="Kudrna D."/>
            <person name="Kulathinal R.J."/>
            <person name="Kumar S."/>
            <person name="Kwok R."/>
            <person name="Lander E."/>
            <person name="Langley C.H."/>
            <person name="Lapoint R."/>
            <person name="Lazzaro B.P."/>
            <person name="Lee S.J."/>
            <person name="Levesque L."/>
            <person name="Li R."/>
            <person name="Lin C.F."/>
            <person name="Lin M.F."/>
            <person name="Lindblad-Toh K."/>
            <person name="Llopart A."/>
            <person name="Long M."/>
            <person name="Low L."/>
            <person name="Lozovsky E."/>
            <person name="Lu J."/>
            <person name="Luo M."/>
            <person name="Machado C.A."/>
            <person name="Makalowski W."/>
            <person name="Marzo M."/>
            <person name="Matsuda M."/>
            <person name="Matzkin L."/>
            <person name="McAllister B."/>
            <person name="McBride C.S."/>
            <person name="McKernan B."/>
            <person name="McKernan K."/>
            <person name="Mendez-Lago M."/>
            <person name="Minx P."/>
            <person name="Mollenhauer M.U."/>
            <person name="Montooth K."/>
            <person name="Mount S.M."/>
            <person name="Mu X."/>
            <person name="Myers E."/>
            <person name="Negre B."/>
            <person name="Newfeld S."/>
            <person name="Nielsen R."/>
            <person name="Noor M.A."/>
            <person name="O'Grady P."/>
            <person name="Pachter L."/>
            <person name="Papaceit M."/>
            <person name="Parisi M.J."/>
            <person name="Parisi M."/>
            <person name="Parts L."/>
            <person name="Pedersen J.S."/>
            <person name="Pesole G."/>
            <person name="Phillippy A.M."/>
            <person name="Ponting C.P."/>
            <person name="Pop M."/>
            <person name="Porcelli D."/>
            <person name="Powell J.R."/>
            <person name="Prohaska S."/>
            <person name="Pruitt K."/>
            <person name="Puig M."/>
            <person name="Quesneville H."/>
            <person name="Ram K.R."/>
            <person name="Rand D."/>
            <person name="Rasmussen M.D."/>
            <person name="Reed L.K."/>
            <person name="Reenan R."/>
            <person name="Reily A."/>
            <person name="Remington K.A."/>
            <person name="Rieger T.T."/>
            <person name="Ritchie M.G."/>
            <person name="Robin C."/>
            <person name="Rogers Y.H."/>
            <person name="Rohde C."/>
            <person name="Rozas J."/>
            <person name="Rubenfield M.J."/>
            <person name="Ruiz A."/>
            <person name="Russo S."/>
            <person name="Salzberg S.L."/>
            <person name="Sanchez-Gracia A."/>
            <person name="Saranga D.J."/>
            <person name="Sato H."/>
            <person name="Schaeffer S.W."/>
            <person name="Schatz M.C."/>
            <person name="Schlenke T."/>
            <person name="Schwartz R."/>
            <person name="Segarra C."/>
            <person name="Singh R.S."/>
            <person name="Sirot L."/>
            <person name="Sirota M."/>
            <person name="Sisneros N.B."/>
            <person name="Smith C.D."/>
            <person name="Smith T.F."/>
            <person name="Spieth J."/>
            <person name="Stage D.E."/>
            <person name="Stark A."/>
            <person name="Stephan W."/>
            <person name="Strausberg R.L."/>
            <person name="Strempel S."/>
            <person name="Sturgill D."/>
            <person name="Sutton G."/>
            <person name="Sutton G.G."/>
            <person name="Tao W."/>
            <person name="Teichmann S."/>
            <person name="Tobari Y.N."/>
            <person name="Tomimura Y."/>
            <person name="Tsolas J.M."/>
            <person name="Valente V.L."/>
            <person name="Venter E."/>
            <person name="Venter J.C."/>
            <person name="Vicario S."/>
            <person name="Vieira F.G."/>
            <person name="Vilella A.J."/>
            <person name="Villasante A."/>
            <person name="Walenz B."/>
            <person name="Wang J."/>
            <person name="Wasserman M."/>
            <person name="Watts T."/>
            <person name="Wilson D."/>
            <person name="Wilson R.K."/>
            <person name="Wing R.A."/>
            <person name="Wolfner M.F."/>
            <person name="Wong A."/>
            <person name="Wong G.K."/>
            <person name="Wu C.I."/>
            <person name="Wu G."/>
            <person name="Yamamoto D."/>
            <person name="Yang H.P."/>
            <person name="Yang S.P."/>
            <person name="Yorke J.A."/>
            <person name="Yoshida K."/>
            <person name="Zdobnov E."/>
            <person name="Zhang P."/>
            <person name="Zhang Y."/>
            <person name="Zimin A.V."/>
            <person name="Baldwin J."/>
            <person name="Abdouelleil A."/>
            <person name="Abdulkadir J."/>
            <person name="Abebe A."/>
            <person name="Abera B."/>
            <person name="Abreu J."/>
            <person name="Acer S.C."/>
            <person name="Aftuck L."/>
            <person name="Alexander A."/>
            <person name="An P."/>
            <person name="Anderson E."/>
            <person name="Anderson S."/>
            <person name="Arachi H."/>
            <person name="Azer M."/>
            <person name="Bachantsang P."/>
            <person name="Barry A."/>
            <person name="Bayul T."/>
            <person name="Berlin A."/>
            <person name="Bessette D."/>
            <person name="Bloom T."/>
            <person name="Blye J."/>
            <person name="Boguslavskiy L."/>
            <person name="Bonnet C."/>
            <person name="Boukhgalter B."/>
            <person name="Bourzgui I."/>
            <person name="Brown A."/>
            <person name="Cahill P."/>
            <person name="Channer S."/>
            <person name="Cheshatsang Y."/>
            <person name="Chuda L."/>
            <person name="Citroen M."/>
            <person name="Collymore A."/>
            <person name="Cooke P."/>
            <person name="Costello M."/>
            <person name="D'Aco K."/>
            <person name="Daza R."/>
            <person name="De Haan G."/>
            <person name="DeGray S."/>
            <person name="DeMaso C."/>
            <person name="Dhargay N."/>
            <person name="Dooley K."/>
            <person name="Dooley E."/>
            <person name="Doricent M."/>
            <person name="Dorje P."/>
            <person name="Dorjee K."/>
            <person name="Dupes A."/>
            <person name="Elong R."/>
            <person name="Falk J."/>
            <person name="Farina A."/>
            <person name="Faro S."/>
            <person name="Ferguson D."/>
            <person name="Fisher S."/>
            <person name="Foley C.D."/>
            <person name="Franke A."/>
            <person name="Friedrich D."/>
            <person name="Gadbois L."/>
            <person name="Gearin G."/>
            <person name="Gearin C.R."/>
            <person name="Giannoukos G."/>
            <person name="Goode T."/>
            <person name="Graham J."/>
            <person name="Grandbois E."/>
            <person name="Grewal S."/>
            <person name="Gyaltsen K."/>
            <person name="Hafez N."/>
            <person name="Hagos B."/>
            <person name="Hall J."/>
            <person name="Henson C."/>
            <person name="Hollinger A."/>
            <person name="Honan T."/>
            <person name="Huard M.D."/>
            <person name="Hughes L."/>
            <person name="Hurhula B."/>
            <person name="Husby M.E."/>
            <person name="Kamat A."/>
            <person name="Kanga B."/>
            <person name="Kashin S."/>
            <person name="Khazanovich D."/>
            <person name="Kisner P."/>
            <person name="Lance K."/>
            <person name="Lara M."/>
            <person name="Lee W."/>
            <person name="Lennon N."/>
            <person name="Letendre F."/>
            <person name="LeVine R."/>
            <person name="Lipovsky A."/>
            <person name="Liu X."/>
            <person name="Liu J."/>
            <person name="Liu S."/>
            <person name="Lokyitsang T."/>
            <person name="Lokyitsang Y."/>
            <person name="Lubonja R."/>
            <person name="Lui A."/>
            <person name="MacDonald P."/>
            <person name="Magnisalis V."/>
            <person name="Maru K."/>
            <person name="Matthews C."/>
            <person name="McCusker W."/>
            <person name="McDonough S."/>
            <person name="Mehta T."/>
            <person name="Meldrim J."/>
            <person name="Meneus L."/>
            <person name="Mihai O."/>
            <person name="Mihalev A."/>
            <person name="Mihova T."/>
            <person name="Mittelman R."/>
            <person name="Mlenga V."/>
            <person name="Montmayeur A."/>
            <person name="Mulrain L."/>
            <person name="Navidi A."/>
            <person name="Naylor J."/>
            <person name="Negash T."/>
            <person name="Nguyen T."/>
            <person name="Nguyen N."/>
            <person name="Nicol R."/>
            <person name="Norbu C."/>
            <person name="Norbu N."/>
            <person name="Novod N."/>
            <person name="O'Neill B."/>
            <person name="Osman S."/>
            <person name="Markiewicz E."/>
            <person name="Oyono O.L."/>
            <person name="Patti C."/>
            <person name="Phunkhang P."/>
            <person name="Pierre F."/>
            <person name="Priest M."/>
            <person name="Raghuraman S."/>
            <person name="Rege F."/>
            <person name="Reyes R."/>
            <person name="Rise C."/>
            <person name="Rogov P."/>
            <person name="Ross K."/>
            <person name="Ryan E."/>
            <person name="Settipalli S."/>
            <person name="Shea T."/>
            <person name="Sherpa N."/>
            <person name="Shi L."/>
            <person name="Shih D."/>
            <person name="Sparrow T."/>
            <person name="Spaulding J."/>
            <person name="Stalker J."/>
            <person name="Stange-Thomann N."/>
            <person name="Stavropoulos S."/>
            <person name="Stone C."/>
            <person name="Strader C."/>
            <person name="Tesfaye S."/>
            <person name="Thomson T."/>
            <person name="Thoulutsang Y."/>
            <person name="Thoulutsang D."/>
            <person name="Topham K."/>
            <person name="Topping I."/>
            <person name="Tsamla T."/>
            <person name="Vassiliev H."/>
            <person name="Vo A."/>
            <person name="Wangchuk T."/>
            <person name="Wangdi T."/>
            <person name="Weiand M."/>
            <person name="Wilkinson J."/>
            <person name="Wilson A."/>
            <person name="Yadav S."/>
            <person name="Young G."/>
            <person name="Yu Q."/>
            <person name="Zembek L."/>
            <person name="Zhong D."/>
            <person name="Zimmer A."/>
            <person name="Zwirko Z."/>
            <person name="Jaffe D.B."/>
            <person name="Alvarez P."/>
            <person name="Brockman W."/>
            <person name="Butler J."/>
            <person name="Chin C."/>
            <person name="Gnerre S."/>
            <person name="Grabherr M."/>
            <person name="Kleber M."/>
            <person name="Mauceli E."/>
            <person name="MacCallum I."/>
        </authorList>
    </citation>
    <scope>NUCLEOTIDE SEQUENCE [LARGE SCALE GENOMIC DNA]</scope>
    <source>
        <strain evidence="2">MSH-3 / Tucson 14011-0111.49</strain>
    </source>
</reference>
<dbReference type="EMBL" id="CH479187">
    <property type="protein sequence ID" value="EDW39585.1"/>
    <property type="molecule type" value="Genomic_DNA"/>
</dbReference>
<dbReference type="Proteomes" id="UP000008744">
    <property type="component" value="Unassembled WGS sequence"/>
</dbReference>